<evidence type="ECO:0000313" key="10">
    <source>
        <dbReference type="EMBL" id="PWN97686.1"/>
    </source>
</evidence>
<keyword evidence="4" id="KW-0479">Metal-binding</keyword>
<dbReference type="FunFam" id="4.10.70.10:FF:000003">
    <property type="entry name" value="Disintegrin and metalloproteinase domain-containing protein 17"/>
    <property type="match status" value="1"/>
</dbReference>
<keyword evidence="6" id="KW-1133">Transmembrane helix</keyword>
<dbReference type="Gene3D" id="4.10.70.10">
    <property type="entry name" value="Disintegrin domain"/>
    <property type="match status" value="1"/>
</dbReference>
<feature type="signal peptide" evidence="7">
    <location>
        <begin position="1"/>
        <end position="23"/>
    </location>
</feature>
<dbReference type="RefSeq" id="XP_025597965.1">
    <property type="nucleotide sequence ID" value="XM_025742565.1"/>
</dbReference>
<dbReference type="EMBL" id="KZ819294">
    <property type="protein sequence ID" value="PWN97686.1"/>
    <property type="molecule type" value="Genomic_DNA"/>
</dbReference>
<evidence type="ECO:0000313" key="11">
    <source>
        <dbReference type="Proteomes" id="UP000245946"/>
    </source>
</evidence>
<evidence type="ECO:0000256" key="1">
    <source>
        <dbReference type="ARBA" id="ARBA00023157"/>
    </source>
</evidence>
<dbReference type="GO" id="GO:0006508">
    <property type="term" value="P:proteolysis"/>
    <property type="evidence" value="ECO:0007669"/>
    <property type="project" value="InterPro"/>
</dbReference>
<dbReference type="Proteomes" id="UP000245946">
    <property type="component" value="Unassembled WGS sequence"/>
</dbReference>
<comment type="caution">
    <text evidence="4">Lacks conserved residue(s) required for the propagation of feature annotation.</text>
</comment>
<dbReference type="STRING" id="58919.A0A316Z8V1"/>
<dbReference type="InterPro" id="IPR036436">
    <property type="entry name" value="Disintegrin_dom_sf"/>
</dbReference>
<evidence type="ECO:0000256" key="2">
    <source>
        <dbReference type="ARBA" id="ARBA00056552"/>
    </source>
</evidence>
<dbReference type="PANTHER" id="PTHR11905">
    <property type="entry name" value="ADAM A DISINTEGRIN AND METALLOPROTEASE DOMAIN"/>
    <property type="match status" value="1"/>
</dbReference>
<dbReference type="GO" id="GO:0046872">
    <property type="term" value="F:metal ion binding"/>
    <property type="evidence" value="ECO:0007669"/>
    <property type="project" value="UniProtKB-KW"/>
</dbReference>
<dbReference type="AlphaFoldDB" id="A0A316Z8V1"/>
<evidence type="ECO:0000259" key="8">
    <source>
        <dbReference type="PROSITE" id="PS50214"/>
    </source>
</evidence>
<dbReference type="Pfam" id="PF01562">
    <property type="entry name" value="Pep_M12B_propep"/>
    <property type="match status" value="1"/>
</dbReference>
<reference evidence="10 11" key="1">
    <citation type="journal article" date="2018" name="Mol. Biol. Evol.">
        <title>Broad Genomic Sampling Reveals a Smut Pathogenic Ancestry of the Fungal Clade Ustilaginomycotina.</title>
        <authorList>
            <person name="Kijpornyongpan T."/>
            <person name="Mondo S.J."/>
            <person name="Barry K."/>
            <person name="Sandor L."/>
            <person name="Lee J."/>
            <person name="Lipzen A."/>
            <person name="Pangilinan J."/>
            <person name="LaButti K."/>
            <person name="Hainaut M."/>
            <person name="Henrissat B."/>
            <person name="Grigoriev I.V."/>
            <person name="Spatafora J.W."/>
            <person name="Aime M.C."/>
        </authorList>
    </citation>
    <scope>NUCLEOTIDE SEQUENCE [LARGE SCALE GENOMIC DNA]</scope>
    <source>
        <strain evidence="10 11">MCA 4186</strain>
    </source>
</reference>
<dbReference type="SMART" id="SM00050">
    <property type="entry name" value="DISIN"/>
    <property type="match status" value="1"/>
</dbReference>
<evidence type="ECO:0000256" key="3">
    <source>
        <dbReference type="ARBA" id="ARBA00074021"/>
    </source>
</evidence>
<keyword evidence="6" id="KW-0472">Membrane</keyword>
<dbReference type="PROSITE" id="PS50215">
    <property type="entry name" value="ADAM_MEPRO"/>
    <property type="match status" value="1"/>
</dbReference>
<keyword evidence="6" id="KW-0812">Transmembrane</keyword>
<name>A0A316Z8V1_9BASI</name>
<feature type="compositionally biased region" description="Polar residues" evidence="5">
    <location>
        <begin position="855"/>
        <end position="866"/>
    </location>
</feature>
<organism evidence="10 11">
    <name type="scientific">Tilletiopsis washingtonensis</name>
    <dbReference type="NCBI Taxonomy" id="58919"/>
    <lineage>
        <taxon>Eukaryota</taxon>
        <taxon>Fungi</taxon>
        <taxon>Dikarya</taxon>
        <taxon>Basidiomycota</taxon>
        <taxon>Ustilaginomycotina</taxon>
        <taxon>Exobasidiomycetes</taxon>
        <taxon>Entylomatales</taxon>
        <taxon>Entylomatales incertae sedis</taxon>
        <taxon>Tilletiopsis</taxon>
    </lineage>
</organism>
<keyword evidence="7" id="KW-0732">Signal</keyword>
<keyword evidence="11" id="KW-1185">Reference proteome</keyword>
<feature type="binding site" evidence="4">
    <location>
        <position position="527"/>
    </location>
    <ligand>
        <name>Zn(2+)</name>
        <dbReference type="ChEBI" id="CHEBI:29105"/>
        <note>catalytic</note>
    </ligand>
</feature>
<feature type="domain" description="Peptidase M12B" evidence="9">
    <location>
        <begin position="374"/>
        <end position="605"/>
    </location>
</feature>
<evidence type="ECO:0000256" key="7">
    <source>
        <dbReference type="SAM" id="SignalP"/>
    </source>
</evidence>
<keyword evidence="4" id="KW-0862">Zinc</keyword>
<keyword evidence="1" id="KW-1015">Disulfide bond</keyword>
<feature type="chain" id="PRO_5016426309" description="Disintegrin and metalloproteinase domain-containing protein B" evidence="7">
    <location>
        <begin position="24"/>
        <end position="895"/>
    </location>
</feature>
<feature type="domain" description="Disintegrin" evidence="8">
    <location>
        <begin position="613"/>
        <end position="699"/>
    </location>
</feature>
<dbReference type="GeneID" id="37270109"/>
<sequence length="895" mass="95012">MRLSLAWAACLASLAAVVPSAVASSTRDLPLSRFSHASNIDFELVAPRHASHPRAHASPLQRRSAGELLATDSFRLSMRAFGQDFHLHLEPNDDIVHPDGAVVKYYAPDGSVEREERILPGDVRAYHGVVVHPEWSRERMAEDRAGLRRDLGPESATESGVMGRAAIVVHDDGSASSTPSFEGSFTWGGNTHFIQVAQDYESSRSEHDPAVSKRSIERGSLVVHRNSDIMSAHEARALGIRSAAEVSEAAAGCSSDAHEYNLNNPLIFSEKNNNEFSAKPVSFFAVPKDGSSKSRRSLYPNLAALLGRSGDEDMLERDAASLVGSADFSRRFAYHDPLVRRQSTGGDIQTGNSLSNDSYIDNIGSTSGCPTTVQVIYVGMASDCTYTEALGGQDNARRGLLSRMNDVSNLYRTTFRIAVGVVQLDVRSPTCPGTPPSDATWNQACGGSTIDQRLSQFSQWRGNQDANGTGLWHLLTTCASGSEVGVAWLGTVCKTDATSSGGDVISGTGVTSQTPRDAQVIAHEMGHNFGAIHDCSSSCRLSGSTASQTNGATCCPQSASSCNDSGGHIMSPVSQPDAATFSPCSIGNVCSLLARGLDTSCIVAPGQRQTLSVQQCGNGIIEEGEECDAGTSGSRCCSADCRLTSGSVCDPDSSACCTDSCQFASAGTVCRPAIDDRCDTAETCPGGTDACPADVRKDNGASCGNGLSCAAGHCTSRDLQCQQQGSELNLQQACPVTADNACSVSCRNPRQSNSCIVLQQNFIDGTACGYGGFCEGGSCRSGSWQDTFRGWYTNNLRISIPVTIVVGIIVLLILWAVTRCIINACTRHNRAHKVPASRAWSRAGGDHNYGPPPQHLSTRMSQQQPYGGSYDTYMPPTSAPPNQGPIYQDQGGYRR</sequence>
<dbReference type="PROSITE" id="PS50214">
    <property type="entry name" value="DISINTEGRIN_2"/>
    <property type="match status" value="1"/>
</dbReference>
<dbReference type="PANTHER" id="PTHR11905:SF159">
    <property type="entry name" value="ADAM METALLOPROTEASE"/>
    <property type="match status" value="1"/>
</dbReference>
<evidence type="ECO:0000256" key="6">
    <source>
        <dbReference type="SAM" id="Phobius"/>
    </source>
</evidence>
<feature type="binding site" evidence="4">
    <location>
        <position position="533"/>
    </location>
    <ligand>
        <name>Zn(2+)</name>
        <dbReference type="ChEBI" id="CHEBI:29105"/>
        <note>catalytic</note>
    </ligand>
</feature>
<feature type="transmembrane region" description="Helical" evidence="6">
    <location>
        <begin position="798"/>
        <end position="822"/>
    </location>
</feature>
<comment type="function">
    <text evidence="2">Probable zinc protease.</text>
</comment>
<evidence type="ECO:0000256" key="4">
    <source>
        <dbReference type="PROSITE-ProRule" id="PRU00276"/>
    </source>
</evidence>
<dbReference type="Pfam" id="PF00200">
    <property type="entry name" value="Disintegrin"/>
    <property type="match status" value="1"/>
</dbReference>
<dbReference type="GO" id="GO:0004222">
    <property type="term" value="F:metalloendopeptidase activity"/>
    <property type="evidence" value="ECO:0007669"/>
    <property type="project" value="InterPro"/>
</dbReference>
<feature type="region of interest" description="Disordered" evidence="5">
    <location>
        <begin position="836"/>
        <end position="895"/>
    </location>
</feature>
<evidence type="ECO:0000259" key="9">
    <source>
        <dbReference type="PROSITE" id="PS50215"/>
    </source>
</evidence>
<evidence type="ECO:0000256" key="5">
    <source>
        <dbReference type="SAM" id="MobiDB-lite"/>
    </source>
</evidence>
<protein>
    <recommendedName>
        <fullName evidence="3">Disintegrin and metalloproteinase domain-containing protein B</fullName>
    </recommendedName>
</protein>
<dbReference type="InterPro" id="IPR024079">
    <property type="entry name" value="MetalloPept_cat_dom_sf"/>
</dbReference>
<dbReference type="Gene3D" id="3.40.390.10">
    <property type="entry name" value="Collagenase (Catalytic Domain)"/>
    <property type="match status" value="1"/>
</dbReference>
<dbReference type="InterPro" id="IPR001762">
    <property type="entry name" value="Disintegrin_dom"/>
</dbReference>
<feature type="active site" evidence="4">
    <location>
        <position position="524"/>
    </location>
</feature>
<proteinExistence type="predicted"/>
<feature type="binding site" evidence="4">
    <location>
        <position position="523"/>
    </location>
    <ligand>
        <name>Zn(2+)</name>
        <dbReference type="ChEBI" id="CHEBI:29105"/>
        <note>catalytic</note>
    </ligand>
</feature>
<dbReference type="Pfam" id="PF13574">
    <property type="entry name" value="Reprolysin_2"/>
    <property type="match status" value="1"/>
</dbReference>
<dbReference type="SUPFAM" id="SSF55486">
    <property type="entry name" value="Metalloproteases ('zincins'), catalytic domain"/>
    <property type="match status" value="1"/>
</dbReference>
<dbReference type="InterPro" id="IPR002870">
    <property type="entry name" value="Peptidase_M12B_N"/>
</dbReference>
<accession>A0A316Z8V1</accession>
<dbReference type="InterPro" id="IPR001590">
    <property type="entry name" value="Peptidase_M12B"/>
</dbReference>
<dbReference type="OrthoDB" id="5951731at2759"/>
<dbReference type="SUPFAM" id="SSF57552">
    <property type="entry name" value="Blood coagulation inhibitor (disintegrin)"/>
    <property type="match status" value="1"/>
</dbReference>
<gene>
    <name evidence="10" type="ORF">FA09DRAFT_330345</name>
</gene>